<proteinExistence type="predicted"/>
<feature type="transmembrane region" description="Helical" evidence="2">
    <location>
        <begin position="62"/>
        <end position="84"/>
    </location>
</feature>
<comment type="caution">
    <text evidence="4">The sequence shown here is derived from an EMBL/GenBank/DDBJ whole genome shotgun (WGS) entry which is preliminary data.</text>
</comment>
<sequence>MLRRIAAFWRPPPPWRADAPAAGYASKSTSLPQKQQRVRDHAFDGIMEVQKRVRRFLALHSLILYAASPTALAGGGGGAVSVPFSRLGALSRRQLSLAPLDAGRFLLRHPHAFHLFLHPVHRILHARLTPRAASALRLEADAIASSLPVTILRLRKLLLLAPPHHRLRLEHIRLLRRDFGLPDDFADSIILSHPALFRLTPDQFVEFVPSPTDPPGLTVAAVERAREQHYREHRAPGAGEEDARFAFPTRFPPGFKIGKYFRIAVWKWQRLPYASPYADVSDHDLRSLEARRRMEKRAVAGVHELLSLTVEKRTTLERLALFRDALGVPKKIKEFLLKYQGIFYISTRGNQGKLHTVFLREAYYKGELVDPNGIYLARRRLEELLMLNPEKANLDRMFTSMGRGWDELGGGRHGGAELREEFLGDTGGRKGSIKVDGDDGEESGEESGVESLYIE</sequence>
<dbReference type="AlphaFoldDB" id="A0A8J5VV60"/>
<keyword evidence="2" id="KW-0812">Transmembrane</keyword>
<dbReference type="Pfam" id="PF11955">
    <property type="entry name" value="PORR"/>
    <property type="match status" value="1"/>
</dbReference>
<dbReference type="Proteomes" id="UP000729402">
    <property type="component" value="Unassembled WGS sequence"/>
</dbReference>
<evidence type="ECO:0000313" key="4">
    <source>
        <dbReference type="EMBL" id="KAG8057484.1"/>
    </source>
</evidence>
<dbReference type="OrthoDB" id="657547at2759"/>
<keyword evidence="2" id="KW-1133">Transmembrane helix</keyword>
<dbReference type="PANTHER" id="PTHR31476:SF9">
    <property type="entry name" value="PROTEIN ROOT PRIMORDIUM DEFECTIVE 1"/>
    <property type="match status" value="1"/>
</dbReference>
<protein>
    <recommendedName>
        <fullName evidence="3">PORR domain-containing protein</fullName>
    </recommendedName>
</protein>
<reference evidence="4" key="1">
    <citation type="journal article" date="2021" name="bioRxiv">
        <title>Whole Genome Assembly and Annotation of Northern Wild Rice, Zizania palustris L., Supports a Whole Genome Duplication in the Zizania Genus.</title>
        <authorList>
            <person name="Haas M."/>
            <person name="Kono T."/>
            <person name="Macchietto M."/>
            <person name="Millas R."/>
            <person name="McGilp L."/>
            <person name="Shao M."/>
            <person name="Duquette J."/>
            <person name="Hirsch C.N."/>
            <person name="Kimball J."/>
        </authorList>
    </citation>
    <scope>NUCLEOTIDE SEQUENCE</scope>
    <source>
        <tissue evidence="4">Fresh leaf tissue</tissue>
    </source>
</reference>
<dbReference type="EMBL" id="JAAALK010000287">
    <property type="protein sequence ID" value="KAG8057484.1"/>
    <property type="molecule type" value="Genomic_DNA"/>
</dbReference>
<dbReference type="InterPro" id="IPR021099">
    <property type="entry name" value="PORR_domain"/>
</dbReference>
<evidence type="ECO:0000256" key="2">
    <source>
        <dbReference type="SAM" id="Phobius"/>
    </source>
</evidence>
<reference evidence="4" key="2">
    <citation type="submission" date="2021-02" db="EMBL/GenBank/DDBJ databases">
        <authorList>
            <person name="Kimball J.A."/>
            <person name="Haas M.W."/>
            <person name="Macchietto M."/>
            <person name="Kono T."/>
            <person name="Duquette J."/>
            <person name="Shao M."/>
        </authorList>
    </citation>
    <scope>NUCLEOTIDE SEQUENCE</scope>
    <source>
        <tissue evidence="4">Fresh leaf tissue</tissue>
    </source>
</reference>
<accession>A0A8J5VV60</accession>
<organism evidence="4 5">
    <name type="scientific">Zizania palustris</name>
    <name type="common">Northern wild rice</name>
    <dbReference type="NCBI Taxonomy" id="103762"/>
    <lineage>
        <taxon>Eukaryota</taxon>
        <taxon>Viridiplantae</taxon>
        <taxon>Streptophyta</taxon>
        <taxon>Embryophyta</taxon>
        <taxon>Tracheophyta</taxon>
        <taxon>Spermatophyta</taxon>
        <taxon>Magnoliopsida</taxon>
        <taxon>Liliopsida</taxon>
        <taxon>Poales</taxon>
        <taxon>Poaceae</taxon>
        <taxon>BOP clade</taxon>
        <taxon>Oryzoideae</taxon>
        <taxon>Oryzeae</taxon>
        <taxon>Zizaniinae</taxon>
        <taxon>Zizania</taxon>
    </lineage>
</organism>
<keyword evidence="2" id="KW-0472">Membrane</keyword>
<feature type="domain" description="PORR" evidence="3">
    <location>
        <begin position="38"/>
        <end position="386"/>
    </location>
</feature>
<dbReference type="InterPro" id="IPR045040">
    <property type="entry name" value="PORR_fam"/>
</dbReference>
<feature type="region of interest" description="Disordered" evidence="1">
    <location>
        <begin position="421"/>
        <end position="455"/>
    </location>
</feature>
<feature type="compositionally biased region" description="Acidic residues" evidence="1">
    <location>
        <begin position="438"/>
        <end position="448"/>
    </location>
</feature>
<dbReference type="PANTHER" id="PTHR31476">
    <property type="entry name" value="PROTEIN WHAT'S THIS FACTOR 1 HOMOLOG, CHLOROPLASTIC"/>
    <property type="match status" value="1"/>
</dbReference>
<evidence type="ECO:0000259" key="3">
    <source>
        <dbReference type="Pfam" id="PF11955"/>
    </source>
</evidence>
<evidence type="ECO:0000313" key="5">
    <source>
        <dbReference type="Proteomes" id="UP000729402"/>
    </source>
</evidence>
<keyword evidence="5" id="KW-1185">Reference proteome</keyword>
<evidence type="ECO:0000256" key="1">
    <source>
        <dbReference type="SAM" id="MobiDB-lite"/>
    </source>
</evidence>
<dbReference type="GO" id="GO:0003723">
    <property type="term" value="F:RNA binding"/>
    <property type="evidence" value="ECO:0007669"/>
    <property type="project" value="InterPro"/>
</dbReference>
<name>A0A8J5VV60_ZIZPA</name>
<gene>
    <name evidence="4" type="ORF">GUJ93_ZPchr0002g25249</name>
</gene>